<reference evidence="5" key="1">
    <citation type="submission" date="2023-01" db="EMBL/GenBank/DDBJ databases">
        <title>Human gut microbiome strain richness.</title>
        <authorList>
            <person name="Chen-Liaw A."/>
        </authorList>
    </citation>
    <scope>NUCLEOTIDE SEQUENCE</scope>
    <source>
        <strain evidence="5">D59st1_B8_D59t2_181005</strain>
    </source>
</reference>
<dbReference type="SUPFAM" id="SSF53822">
    <property type="entry name" value="Periplasmic binding protein-like I"/>
    <property type="match status" value="1"/>
</dbReference>
<dbReference type="Proteomes" id="UP001211421">
    <property type="component" value="Unassembled WGS sequence"/>
</dbReference>
<sequence>MNITEFAKAAGVSKSAVSRYFNDGYVSEEKRRLIEAAIEATGYAPSVQAQNVRTRVTKLVGVIIPQLSSESCAREVEGISQVLSEQGYQLLLVNSANDPKKEVEYLELFRSNRVDGVIFLASVFTPLHDAVLKKMRVPVVIVGQEYKGANCVCHDDYKAAYTAEKLMLDKGCKKPAFIGVTEQDKAAGQARKNGFLHALSDNGINIEKSDMQTAEFKMDSGYKRALTLLKSSRRYDHIFCATDNLAAGALLACREQGLKVPEDIMIAGIGDSQLCKVTSTPLTSVHFHYRTAGIEAAQMLLNSLKRESSIPRTLTLDFELEERESTEKKCETV</sequence>
<keyword evidence="3" id="KW-0804">Transcription</keyword>
<organism evidence="5 6">
    <name type="scientific">Ruminococcus bicirculans</name>
    <name type="common">ex Wegman et al. 2014</name>
    <dbReference type="NCBI Taxonomy" id="1160721"/>
    <lineage>
        <taxon>Bacteria</taxon>
        <taxon>Bacillati</taxon>
        <taxon>Bacillota</taxon>
        <taxon>Clostridia</taxon>
        <taxon>Eubacteriales</taxon>
        <taxon>Oscillospiraceae</taxon>
        <taxon>Ruminococcus</taxon>
    </lineage>
</organism>
<dbReference type="RefSeq" id="WP_195551345.1">
    <property type="nucleotide sequence ID" value="NZ_JADMNX010000003.1"/>
</dbReference>
<proteinExistence type="predicted"/>
<dbReference type="PANTHER" id="PTHR30146:SF154">
    <property type="entry name" value="TRANSCRIPTION REGULATOR, MEMBER OF GALR FAMILY"/>
    <property type="match status" value="1"/>
</dbReference>
<gene>
    <name evidence="5" type="ORF">PNV70_05975</name>
</gene>
<dbReference type="Gene3D" id="1.10.260.40">
    <property type="entry name" value="lambda repressor-like DNA-binding domains"/>
    <property type="match status" value="1"/>
</dbReference>
<dbReference type="GO" id="GO:0000976">
    <property type="term" value="F:transcription cis-regulatory region binding"/>
    <property type="evidence" value="ECO:0007669"/>
    <property type="project" value="TreeGrafter"/>
</dbReference>
<dbReference type="InterPro" id="IPR046335">
    <property type="entry name" value="LacI/GalR-like_sensor"/>
</dbReference>
<dbReference type="SMART" id="SM00354">
    <property type="entry name" value="HTH_LACI"/>
    <property type="match status" value="1"/>
</dbReference>
<accession>A0AAW6DXC0</accession>
<dbReference type="GO" id="GO:0003700">
    <property type="term" value="F:DNA-binding transcription factor activity"/>
    <property type="evidence" value="ECO:0007669"/>
    <property type="project" value="TreeGrafter"/>
</dbReference>
<evidence type="ECO:0000256" key="2">
    <source>
        <dbReference type="ARBA" id="ARBA00023125"/>
    </source>
</evidence>
<dbReference type="CDD" id="cd01542">
    <property type="entry name" value="PBP1_TreR-like"/>
    <property type="match status" value="1"/>
</dbReference>
<dbReference type="InterPro" id="IPR010982">
    <property type="entry name" value="Lambda_DNA-bd_dom_sf"/>
</dbReference>
<evidence type="ECO:0000313" key="6">
    <source>
        <dbReference type="Proteomes" id="UP001211421"/>
    </source>
</evidence>
<dbReference type="PROSITE" id="PS50932">
    <property type="entry name" value="HTH_LACI_2"/>
    <property type="match status" value="1"/>
</dbReference>
<protein>
    <submittedName>
        <fullName evidence="5">LacI family DNA-binding transcriptional regulator</fullName>
    </submittedName>
</protein>
<evidence type="ECO:0000259" key="4">
    <source>
        <dbReference type="PROSITE" id="PS50932"/>
    </source>
</evidence>
<keyword evidence="2 5" id="KW-0238">DNA-binding</keyword>
<keyword evidence="1" id="KW-0805">Transcription regulation</keyword>
<evidence type="ECO:0000256" key="1">
    <source>
        <dbReference type="ARBA" id="ARBA00023015"/>
    </source>
</evidence>
<dbReference type="InterPro" id="IPR000843">
    <property type="entry name" value="HTH_LacI"/>
</dbReference>
<evidence type="ECO:0000313" key="5">
    <source>
        <dbReference type="EMBL" id="MDB8741613.1"/>
    </source>
</evidence>
<dbReference type="SUPFAM" id="SSF47413">
    <property type="entry name" value="lambda repressor-like DNA-binding domains"/>
    <property type="match status" value="1"/>
</dbReference>
<dbReference type="EMBL" id="JAQMLS010000003">
    <property type="protein sequence ID" value="MDB8741613.1"/>
    <property type="molecule type" value="Genomic_DNA"/>
</dbReference>
<dbReference type="Pfam" id="PF00356">
    <property type="entry name" value="LacI"/>
    <property type="match status" value="1"/>
</dbReference>
<dbReference type="InterPro" id="IPR028082">
    <property type="entry name" value="Peripla_BP_I"/>
</dbReference>
<dbReference type="PANTHER" id="PTHR30146">
    <property type="entry name" value="LACI-RELATED TRANSCRIPTIONAL REPRESSOR"/>
    <property type="match status" value="1"/>
</dbReference>
<dbReference type="AlphaFoldDB" id="A0AAW6DXC0"/>
<evidence type="ECO:0000256" key="3">
    <source>
        <dbReference type="ARBA" id="ARBA00023163"/>
    </source>
</evidence>
<dbReference type="Gene3D" id="3.40.50.2300">
    <property type="match status" value="2"/>
</dbReference>
<dbReference type="CDD" id="cd01392">
    <property type="entry name" value="HTH_LacI"/>
    <property type="match status" value="1"/>
</dbReference>
<dbReference type="Pfam" id="PF13377">
    <property type="entry name" value="Peripla_BP_3"/>
    <property type="match status" value="1"/>
</dbReference>
<feature type="domain" description="HTH lacI-type" evidence="4">
    <location>
        <begin position="1"/>
        <end position="54"/>
    </location>
</feature>
<comment type="caution">
    <text evidence="5">The sequence shown here is derived from an EMBL/GenBank/DDBJ whole genome shotgun (WGS) entry which is preliminary data.</text>
</comment>
<name>A0AAW6DXC0_9FIRM</name>